<keyword evidence="4" id="KW-1185">Reference proteome</keyword>
<name>A0A7S8EBP5_9CHLR</name>
<feature type="transmembrane region" description="Helical" evidence="2">
    <location>
        <begin position="30"/>
        <end position="46"/>
    </location>
</feature>
<dbReference type="EMBL" id="CP062983">
    <property type="protein sequence ID" value="QPC84040.1"/>
    <property type="molecule type" value="Genomic_DNA"/>
</dbReference>
<feature type="transmembrane region" description="Helical" evidence="2">
    <location>
        <begin position="141"/>
        <end position="162"/>
    </location>
</feature>
<dbReference type="GO" id="GO:0016020">
    <property type="term" value="C:membrane"/>
    <property type="evidence" value="ECO:0007669"/>
    <property type="project" value="InterPro"/>
</dbReference>
<keyword evidence="2" id="KW-1133">Transmembrane helix</keyword>
<dbReference type="Proteomes" id="UP000594468">
    <property type="component" value="Chromosome"/>
</dbReference>
<feature type="region of interest" description="Disordered" evidence="1">
    <location>
        <begin position="1"/>
        <end position="20"/>
    </location>
</feature>
<feature type="transmembrane region" description="Helical" evidence="2">
    <location>
        <begin position="58"/>
        <end position="77"/>
    </location>
</feature>
<dbReference type="InterPro" id="IPR016174">
    <property type="entry name" value="Di-haem_cyt_TM"/>
</dbReference>
<gene>
    <name evidence="3" type="ORF">G4Y79_06585</name>
</gene>
<evidence type="ECO:0000313" key="3">
    <source>
        <dbReference type="EMBL" id="QPC84040.1"/>
    </source>
</evidence>
<sequence length="210" mass="23969">MAVMSSSVEKQSKKSNQTRLNGSRLNQSKWNLFLDVALAGAFVLVLEEHFTGLNWHELIGVGFAVGLLVHFILHWRWVFTMTKTFFRKLFHESRLNYLLNLVLLVDLAVIIVTGIGISRTLGLELGLDRSLSSSFEQWHRLASNFSLLLVGLHVAIHWKWIVSHARRYIFRNPFRFLLHRQAPHPVVAHSLVTTPIIVTHSTQQSQGGQS</sequence>
<dbReference type="SUPFAM" id="SSF81342">
    <property type="entry name" value="Transmembrane di-heme cytochromes"/>
    <property type="match status" value="1"/>
</dbReference>
<organism evidence="3 4">
    <name type="scientific">Phototrophicus methaneseepsis</name>
    <dbReference type="NCBI Taxonomy" id="2710758"/>
    <lineage>
        <taxon>Bacteria</taxon>
        <taxon>Bacillati</taxon>
        <taxon>Chloroflexota</taxon>
        <taxon>Candidatus Thermofontia</taxon>
        <taxon>Phototrophicales</taxon>
        <taxon>Phototrophicaceae</taxon>
        <taxon>Phototrophicus</taxon>
    </lineage>
</organism>
<proteinExistence type="predicted"/>
<feature type="transmembrane region" description="Helical" evidence="2">
    <location>
        <begin position="97"/>
        <end position="121"/>
    </location>
</feature>
<keyword evidence="2" id="KW-0472">Membrane</keyword>
<evidence type="ECO:0000256" key="1">
    <source>
        <dbReference type="SAM" id="MobiDB-lite"/>
    </source>
</evidence>
<accession>A0A7S8EBP5</accession>
<keyword evidence="2" id="KW-0812">Transmembrane</keyword>
<evidence type="ECO:0000313" key="4">
    <source>
        <dbReference type="Proteomes" id="UP000594468"/>
    </source>
</evidence>
<dbReference type="AlphaFoldDB" id="A0A7S8EBP5"/>
<protein>
    <submittedName>
        <fullName evidence="3">DUF4405 domain-containing protein</fullName>
    </submittedName>
</protein>
<dbReference type="KEGG" id="pmet:G4Y79_06585"/>
<dbReference type="RefSeq" id="WP_195172104.1">
    <property type="nucleotide sequence ID" value="NZ_CP062983.1"/>
</dbReference>
<dbReference type="GO" id="GO:0022904">
    <property type="term" value="P:respiratory electron transport chain"/>
    <property type="evidence" value="ECO:0007669"/>
    <property type="project" value="InterPro"/>
</dbReference>
<reference evidence="3 4" key="1">
    <citation type="submission" date="2020-02" db="EMBL/GenBank/DDBJ databases">
        <authorList>
            <person name="Zheng R.K."/>
            <person name="Sun C.M."/>
        </authorList>
    </citation>
    <scope>NUCLEOTIDE SEQUENCE [LARGE SCALE GENOMIC DNA]</scope>
    <source>
        <strain evidence="4">rifampicinis</strain>
    </source>
</reference>
<evidence type="ECO:0000256" key="2">
    <source>
        <dbReference type="SAM" id="Phobius"/>
    </source>
</evidence>